<dbReference type="PROSITE" id="PS50164">
    <property type="entry name" value="GIY_YIG"/>
    <property type="match status" value="1"/>
</dbReference>
<dbReference type="SMART" id="SM00465">
    <property type="entry name" value="GIYc"/>
    <property type="match status" value="1"/>
</dbReference>
<dbReference type="Pfam" id="PF01541">
    <property type="entry name" value="GIY-YIG"/>
    <property type="match status" value="1"/>
</dbReference>
<feature type="domain" description="GIY-YIG" evidence="1">
    <location>
        <begin position="1"/>
        <end position="76"/>
    </location>
</feature>
<organism evidence="2 3">
    <name type="scientific">Subsaximicrobium wynnwilliamsii</name>
    <dbReference type="NCBI Taxonomy" id="291179"/>
    <lineage>
        <taxon>Bacteria</taxon>
        <taxon>Pseudomonadati</taxon>
        <taxon>Bacteroidota</taxon>
        <taxon>Flavobacteriia</taxon>
        <taxon>Flavobacteriales</taxon>
        <taxon>Flavobacteriaceae</taxon>
        <taxon>Subsaximicrobium</taxon>
    </lineage>
</organism>
<evidence type="ECO:0000313" key="2">
    <source>
        <dbReference type="EMBL" id="TXD86807.1"/>
    </source>
</evidence>
<dbReference type="AlphaFoldDB" id="A0A5C6ZCN3"/>
<protein>
    <submittedName>
        <fullName evidence="2">GIY-YIG nuclease family protein</fullName>
    </submittedName>
</protein>
<dbReference type="Gene3D" id="3.40.1440.10">
    <property type="entry name" value="GIY-YIG endonuclease"/>
    <property type="match status" value="1"/>
</dbReference>
<gene>
    <name evidence="2" type="ORF">ESY86_19125</name>
</gene>
<proteinExistence type="predicted"/>
<reference evidence="2 3" key="1">
    <citation type="submission" date="2019-08" db="EMBL/GenBank/DDBJ databases">
        <title>Genomes of Subsaximicrobium wynnwilliamsii strains.</title>
        <authorList>
            <person name="Bowman J.P."/>
        </authorList>
    </citation>
    <scope>NUCLEOTIDE SEQUENCE [LARGE SCALE GENOMIC DNA]</scope>
    <source>
        <strain evidence="2 3">2-80-2</strain>
    </source>
</reference>
<comment type="caution">
    <text evidence="2">The sequence shown here is derived from an EMBL/GenBank/DDBJ whole genome shotgun (WGS) entry which is preliminary data.</text>
</comment>
<sequence>MFYIYAISSAHRNYIYVGMTESLEERFERHQSGRERTTKAYRPFKLIFSEALDVERKVAKKREKYWKSGIGKEKLRQLRDQKYITFTK</sequence>
<evidence type="ECO:0000313" key="3">
    <source>
        <dbReference type="Proteomes" id="UP000321578"/>
    </source>
</evidence>
<accession>A0A5C6ZCN3</accession>
<dbReference type="InterPro" id="IPR000305">
    <property type="entry name" value="GIY-YIG_endonuc"/>
</dbReference>
<evidence type="ECO:0000259" key="1">
    <source>
        <dbReference type="PROSITE" id="PS50164"/>
    </source>
</evidence>
<dbReference type="Proteomes" id="UP000321578">
    <property type="component" value="Unassembled WGS sequence"/>
</dbReference>
<name>A0A5C6ZCN3_9FLAO</name>
<dbReference type="InterPro" id="IPR035901">
    <property type="entry name" value="GIY-YIG_endonuc_sf"/>
</dbReference>
<dbReference type="EMBL" id="VORO01000037">
    <property type="protein sequence ID" value="TXD86807.1"/>
    <property type="molecule type" value="Genomic_DNA"/>
</dbReference>
<dbReference type="SUPFAM" id="SSF82771">
    <property type="entry name" value="GIY-YIG endonuclease"/>
    <property type="match status" value="1"/>
</dbReference>
<keyword evidence="3" id="KW-1185">Reference proteome</keyword>
<dbReference type="OrthoDB" id="1495241at2"/>